<gene>
    <name evidence="2" type="ORF">IMF26_04965</name>
</gene>
<name>A0AAT9LDI5_9FIRM</name>
<reference evidence="2" key="2">
    <citation type="journal article" date="2023" name="Biology">
        <title>Prokaryotic Life Associated with Coal-Fire Gas Vents Revealed by Metagenomics.</title>
        <authorList>
            <person name="Kadnikov V.V."/>
            <person name="Mardanov A.V."/>
            <person name="Beletsky A.V."/>
            <person name="Karnachuk O.V."/>
            <person name="Ravin N.V."/>
        </authorList>
    </citation>
    <scope>NUCLEOTIDE SEQUENCE</scope>
    <source>
        <strain evidence="2">Bu02</strain>
    </source>
</reference>
<feature type="transmembrane region" description="Helical" evidence="1">
    <location>
        <begin position="82"/>
        <end position="101"/>
    </location>
</feature>
<reference evidence="2" key="1">
    <citation type="submission" date="2020-10" db="EMBL/GenBank/DDBJ databases">
        <authorList>
            <person name="Kadnikov V."/>
            <person name="Beletsky A.V."/>
            <person name="Mardanov A.V."/>
            <person name="Karnachuk O.V."/>
            <person name="Ravin N.V."/>
        </authorList>
    </citation>
    <scope>NUCLEOTIDE SEQUENCE</scope>
    <source>
        <strain evidence="2">Bu02</strain>
    </source>
</reference>
<organism evidence="2">
    <name type="scientific">Candidatus Fermentithermobacillus carboniphilus</name>
    <dbReference type="NCBI Taxonomy" id="3085328"/>
    <lineage>
        <taxon>Bacteria</taxon>
        <taxon>Bacillati</taxon>
        <taxon>Bacillota</taxon>
        <taxon>Candidatus Fermentithermobacillia</taxon>
        <taxon>Candidatus Fermentithermobacillales</taxon>
        <taxon>Candidatus Fermentithermobacillaceae</taxon>
        <taxon>Candidatus Fermentithermobacillus</taxon>
    </lineage>
</organism>
<feature type="transmembrane region" description="Helical" evidence="1">
    <location>
        <begin position="20"/>
        <end position="37"/>
    </location>
</feature>
<evidence type="ECO:0000256" key="1">
    <source>
        <dbReference type="SAM" id="Phobius"/>
    </source>
</evidence>
<accession>A0AAT9LDI5</accession>
<keyword evidence="1" id="KW-0472">Membrane</keyword>
<dbReference type="AlphaFoldDB" id="A0AAT9LDI5"/>
<sequence length="111" mass="12203">MKEGRKTRRIWPSFSEARWFILAGSAYGLLSFIPILYEPIRETVWSWLQGVGGPVLVGAVFALLPAAWTILLTSPLPHTSDLLYIAVPMSVALGGLAAYLVKALLNVRRHG</sequence>
<dbReference type="EMBL" id="CP062796">
    <property type="protein sequence ID" value="QUL99401.1"/>
    <property type="molecule type" value="Genomic_DNA"/>
</dbReference>
<proteinExistence type="predicted"/>
<keyword evidence="1" id="KW-0812">Transmembrane</keyword>
<dbReference type="KEGG" id="fcz:IMF26_04965"/>
<keyword evidence="1" id="KW-1133">Transmembrane helix</keyword>
<evidence type="ECO:0000313" key="2">
    <source>
        <dbReference type="EMBL" id="QUL99401.1"/>
    </source>
</evidence>
<protein>
    <submittedName>
        <fullName evidence="2">Uncharacterized protein</fullName>
    </submittedName>
</protein>
<feature type="transmembrane region" description="Helical" evidence="1">
    <location>
        <begin position="44"/>
        <end position="70"/>
    </location>
</feature>